<dbReference type="FunFam" id="3.40.50.2000:FF:000072">
    <property type="entry name" value="Glycosyl transferase"/>
    <property type="match status" value="1"/>
</dbReference>
<dbReference type="STRING" id="641025.SAMN05421507_103495"/>
<evidence type="ECO:0000313" key="3">
    <source>
        <dbReference type="Proteomes" id="UP000199691"/>
    </source>
</evidence>
<dbReference type="Gene3D" id="3.40.50.2000">
    <property type="entry name" value="Glycogen Phosphorylase B"/>
    <property type="match status" value="2"/>
</dbReference>
<dbReference type="Pfam" id="PF06722">
    <property type="entry name" value="EryCIII-like_C"/>
    <property type="match status" value="1"/>
</dbReference>
<dbReference type="AlphaFoldDB" id="A0A1H0LXK6"/>
<dbReference type="GO" id="GO:0017000">
    <property type="term" value="P:antibiotic biosynthetic process"/>
    <property type="evidence" value="ECO:0007669"/>
    <property type="project" value="UniProtKB-ARBA"/>
</dbReference>
<evidence type="ECO:0000313" key="2">
    <source>
        <dbReference type="EMBL" id="SDO72962.1"/>
    </source>
</evidence>
<dbReference type="PANTHER" id="PTHR48050:SF13">
    <property type="entry name" value="STEROL 3-BETA-GLUCOSYLTRANSFERASE UGT80A2"/>
    <property type="match status" value="1"/>
</dbReference>
<evidence type="ECO:0000259" key="1">
    <source>
        <dbReference type="Pfam" id="PF06722"/>
    </source>
</evidence>
<accession>A0A1H0LXK6</accession>
<proteinExistence type="predicted"/>
<organism evidence="2 3">
    <name type="scientific">Lentzea jiangxiensis</name>
    <dbReference type="NCBI Taxonomy" id="641025"/>
    <lineage>
        <taxon>Bacteria</taxon>
        <taxon>Bacillati</taxon>
        <taxon>Actinomycetota</taxon>
        <taxon>Actinomycetes</taxon>
        <taxon>Pseudonocardiales</taxon>
        <taxon>Pseudonocardiaceae</taxon>
        <taxon>Lentzea</taxon>
    </lineage>
</organism>
<dbReference type="PANTHER" id="PTHR48050">
    <property type="entry name" value="STEROL 3-BETA-GLUCOSYLTRANSFERASE"/>
    <property type="match status" value="1"/>
</dbReference>
<protein>
    <submittedName>
        <fullName evidence="2">UDP:flavonoid glycosyltransferase YjiC, YdhE family</fullName>
    </submittedName>
</protein>
<dbReference type="Proteomes" id="UP000199691">
    <property type="component" value="Unassembled WGS sequence"/>
</dbReference>
<dbReference type="SUPFAM" id="SSF53756">
    <property type="entry name" value="UDP-Glycosyltransferase/glycogen phosphorylase"/>
    <property type="match status" value="1"/>
</dbReference>
<reference evidence="3" key="1">
    <citation type="submission" date="2016-10" db="EMBL/GenBank/DDBJ databases">
        <authorList>
            <person name="Varghese N."/>
            <person name="Submissions S."/>
        </authorList>
    </citation>
    <scope>NUCLEOTIDE SEQUENCE [LARGE SCALE GENOMIC DNA]</scope>
    <source>
        <strain evidence="3">CGMCC 4.6609</strain>
    </source>
</reference>
<dbReference type="GO" id="GO:0016758">
    <property type="term" value="F:hexosyltransferase activity"/>
    <property type="evidence" value="ECO:0007669"/>
    <property type="project" value="UniProtKB-ARBA"/>
</dbReference>
<dbReference type="CDD" id="cd03784">
    <property type="entry name" value="GT1_Gtf-like"/>
    <property type="match status" value="1"/>
</dbReference>
<gene>
    <name evidence="2" type="ORF">SAMN05421507_103495</name>
</gene>
<name>A0A1H0LXK6_9PSEU</name>
<dbReference type="EMBL" id="FNIX01000003">
    <property type="protein sequence ID" value="SDO72962.1"/>
    <property type="molecule type" value="Genomic_DNA"/>
</dbReference>
<feature type="domain" description="Erythromycin biosynthesis protein CIII-like C-terminal" evidence="1">
    <location>
        <begin position="287"/>
        <end position="413"/>
    </location>
</feature>
<keyword evidence="2" id="KW-0808">Transferase</keyword>
<dbReference type="InterPro" id="IPR010610">
    <property type="entry name" value="EryCIII-like_C"/>
</dbReference>
<keyword evidence="3" id="KW-1185">Reference proteome</keyword>
<dbReference type="RefSeq" id="WP_176959733.1">
    <property type="nucleotide sequence ID" value="NZ_FNIX01000003.1"/>
</dbReference>
<dbReference type="InterPro" id="IPR002213">
    <property type="entry name" value="UDP_glucos_trans"/>
</dbReference>
<dbReference type="GO" id="GO:0008194">
    <property type="term" value="F:UDP-glycosyltransferase activity"/>
    <property type="evidence" value="ECO:0007669"/>
    <property type="project" value="InterPro"/>
</dbReference>
<sequence length="446" mass="47666">MTRVVMAAIPFPGHVNPLRPIAAHLVARGHDVTFVTGTNLRDAVLGTGATFHPLKGHADYDGPNVYQTVPELVAAAPGVEQIAVYLTEVLAKPMREQHEAVQEVLAQQPDTPTVVLHEMYFNGLWPIQLGAPGIRPARVLGLGVTVLPLYSVDTAPFGMGLLPDASPSGRERNARLNAEVRAAFSSAQRLAEQLVRDCGGTGTLPSYFDAQVVVPDECLHLSIPSLEYPRSDLPDSVRFVGVPWEADHQDVPLPQWWEDVLNAEKVVLVSQGTVSNDDYSELMLPTIEALAGQDCLVIATTGGRPVSDLGALPDNVRAAEYIPYTQLLPHVDVFVSNGGFGGMQMALSRGVPLVLAGETEEKKDSSAHAAWTGAAINLATGRPRASDIGAAVSKVLRDDSYRAAAQRLQAEYAQYDALRTITDIVESAGETPVSQGTDAIGDLLHS</sequence>
<dbReference type="InterPro" id="IPR050426">
    <property type="entry name" value="Glycosyltransferase_28"/>
</dbReference>